<proteinExistence type="predicted"/>
<keyword evidence="2" id="KW-1185">Reference proteome</keyword>
<name>A0ABR3YH87_9PEZI</name>
<dbReference type="Proteomes" id="UP001583280">
    <property type="component" value="Unassembled WGS sequence"/>
</dbReference>
<reference evidence="1 2" key="1">
    <citation type="journal article" date="2024" name="IMA Fungus">
        <title>IMA Genome - F19 : A genome assembly and annotation guide to empower mycologists, including annotated draft genome sequences of Ceratocystis pirilliformis, Diaporthe australafricana, Fusarium ophioides, Paecilomyces lecythidis, and Sporothrix stenoceras.</title>
        <authorList>
            <person name="Aylward J."/>
            <person name="Wilson A.M."/>
            <person name="Visagie C.M."/>
            <person name="Spraker J."/>
            <person name="Barnes I."/>
            <person name="Buitendag C."/>
            <person name="Ceriani C."/>
            <person name="Del Mar Angel L."/>
            <person name="du Plessis D."/>
            <person name="Fuchs T."/>
            <person name="Gasser K."/>
            <person name="Kramer D."/>
            <person name="Li W."/>
            <person name="Munsamy K."/>
            <person name="Piso A."/>
            <person name="Price J.L."/>
            <person name="Sonnekus B."/>
            <person name="Thomas C."/>
            <person name="van der Nest A."/>
            <person name="van Dijk A."/>
            <person name="van Heerden A."/>
            <person name="van Vuuren N."/>
            <person name="Yilmaz N."/>
            <person name="Duong T.A."/>
            <person name="van der Merwe N.A."/>
            <person name="Wingfield M.J."/>
            <person name="Wingfield B.D."/>
        </authorList>
    </citation>
    <scope>NUCLEOTIDE SEQUENCE [LARGE SCALE GENOMIC DNA]</scope>
    <source>
        <strain evidence="1 2">CMW 12675</strain>
    </source>
</reference>
<organism evidence="1 2">
    <name type="scientific">Ceratocystis pirilliformis</name>
    <dbReference type="NCBI Taxonomy" id="259994"/>
    <lineage>
        <taxon>Eukaryota</taxon>
        <taxon>Fungi</taxon>
        <taxon>Dikarya</taxon>
        <taxon>Ascomycota</taxon>
        <taxon>Pezizomycotina</taxon>
        <taxon>Sordariomycetes</taxon>
        <taxon>Hypocreomycetidae</taxon>
        <taxon>Microascales</taxon>
        <taxon>Ceratocystidaceae</taxon>
        <taxon>Ceratocystis</taxon>
    </lineage>
</organism>
<accession>A0ABR3YH87</accession>
<evidence type="ECO:0000313" key="2">
    <source>
        <dbReference type="Proteomes" id="UP001583280"/>
    </source>
</evidence>
<comment type="caution">
    <text evidence="1">The sequence shown here is derived from an EMBL/GenBank/DDBJ whole genome shotgun (WGS) entry which is preliminary data.</text>
</comment>
<dbReference type="EMBL" id="JAWDJO010000350">
    <property type="protein sequence ID" value="KAL1887126.1"/>
    <property type="molecule type" value="Genomic_DNA"/>
</dbReference>
<protein>
    <submittedName>
        <fullName evidence="1">Uncharacterized protein</fullName>
    </submittedName>
</protein>
<evidence type="ECO:0000313" key="1">
    <source>
        <dbReference type="EMBL" id="KAL1887126.1"/>
    </source>
</evidence>
<sequence length="108" mass="11892">MSVPDLEPVQAGLSQPMQHLDNAFATVPPKSKNLRWELGMEGDRAGILSLRLSLNAKFGRAALAEIRASVYSKYVHQVSPLPLMCKHLRSSKPVQSKVCYELCALTTV</sequence>
<gene>
    <name evidence="1" type="ORF">Cpir12675_006683</name>
</gene>